<dbReference type="Proteomes" id="UP000001882">
    <property type="component" value="Chromosome"/>
</dbReference>
<dbReference type="eggNOG" id="arCOG04934">
    <property type="taxonomic scope" value="Archaea"/>
</dbReference>
<sequence length="256" mass="30236">MVTHLDFTQEKYEDICEAIVRSGYATITFQDYLQAEELPRRFIIVRHDIDRNPRNALDIAAMEHAYGIKATYYFRSVRGVFKPRIIRSIARMGHEIGYHYEVLSDANGDPARAIELFQGDLKKFRELCDVKSICMHGRPLSRQDNRDLWKYYDFKDYAIRGEAYLSAGPDLYYFSDTGRNWSWKNKFRDRMPHQREDISINTTDDLIRLIRMGSVDRLYILAHPERWALNNIGWALSYAQDKLVNHGKNIIMTVRR</sequence>
<organism evidence="1 2">
    <name type="scientific">Methanocella paludicola (strain DSM 17711 / JCM 13418 / NBRC 101707 / SANAE)</name>
    <dbReference type="NCBI Taxonomy" id="304371"/>
    <lineage>
        <taxon>Archaea</taxon>
        <taxon>Methanobacteriati</taxon>
        <taxon>Methanobacteriota</taxon>
        <taxon>Stenosarchaea group</taxon>
        <taxon>Methanomicrobia</taxon>
        <taxon>Methanocellales</taxon>
        <taxon>Methanocellaceae</taxon>
        <taxon>Methanocella</taxon>
    </lineage>
</organism>
<reference evidence="1 2" key="2">
    <citation type="journal article" date="2008" name="Int. J. Syst. Evol. Microbiol.">
        <title>Methanocella paludicola gen. nov., sp. nov., a methane-producing archaeon, the first isolate of the lineage 'Rice Cluster I', and proposal of the new archaeal order Methanocellales ord. nov.</title>
        <authorList>
            <person name="Sakai S."/>
            <person name="Imachi H."/>
            <person name="Hanada S."/>
            <person name="Ohashi A."/>
            <person name="Harada H."/>
            <person name="Kamagata Y."/>
        </authorList>
    </citation>
    <scope>NUCLEOTIDE SEQUENCE [LARGE SCALE GENOMIC DNA]</scope>
    <source>
        <strain evidence="2">DSM 17711 / JCM 13418 / NBRC 101707 / SANAE</strain>
    </source>
</reference>
<name>D1YWL7_METPS</name>
<dbReference type="SUPFAM" id="SSF88713">
    <property type="entry name" value="Glycoside hydrolase/deacetylase"/>
    <property type="match status" value="1"/>
</dbReference>
<gene>
    <name evidence="1" type="ordered locus">MCP_0767</name>
</gene>
<dbReference type="OrthoDB" id="301436at2157"/>
<reference evidence="1 2" key="1">
    <citation type="journal article" date="2007" name="Appl. Environ. Microbiol.">
        <title>Isolation of key methanogens for global methane emission from rice paddy fields: a novel isolate affiliated with the clone cluster rice cluster I.</title>
        <authorList>
            <person name="Sakai S."/>
            <person name="Imachi H."/>
            <person name="Sekiguchi Y."/>
            <person name="Ohashi A."/>
            <person name="Harada H."/>
            <person name="Kamagata Y."/>
        </authorList>
    </citation>
    <scope>NUCLEOTIDE SEQUENCE [LARGE SCALE GENOMIC DNA]</scope>
    <source>
        <strain evidence="2">DSM 17711 / JCM 13418 / NBRC 101707 / SANAE</strain>
    </source>
</reference>
<dbReference type="InterPro" id="IPR011330">
    <property type="entry name" value="Glyco_hydro/deAcase_b/a-brl"/>
</dbReference>
<evidence type="ECO:0000313" key="1">
    <source>
        <dbReference type="EMBL" id="BAI60839.1"/>
    </source>
</evidence>
<dbReference type="KEGG" id="mpd:MCP_0767"/>
<dbReference type="GO" id="GO:0005975">
    <property type="term" value="P:carbohydrate metabolic process"/>
    <property type="evidence" value="ECO:0007669"/>
    <property type="project" value="InterPro"/>
</dbReference>
<dbReference type="STRING" id="304371.MCP_0767"/>
<evidence type="ECO:0008006" key="3">
    <source>
        <dbReference type="Google" id="ProtNLM"/>
    </source>
</evidence>
<dbReference type="PATRIC" id="fig|304371.9.peg.796"/>
<reference evidence="2" key="3">
    <citation type="journal article" date="2011" name="PLoS ONE">
        <title>Genome sequence of a mesophilic hydrogenotrophic methanogen Methanocella paludicola, the first cultivated representative of the order Methanocellales.</title>
        <authorList>
            <person name="Sakai S."/>
            <person name="Takaki Y."/>
            <person name="Shimamura S."/>
            <person name="Sekine M."/>
            <person name="Tajima T."/>
            <person name="Kosugi H."/>
            <person name="Ichikawa N."/>
            <person name="Tasumi E."/>
            <person name="Hiraki A.T."/>
            <person name="Shimizu A."/>
            <person name="Kato Y."/>
            <person name="Nishiko R."/>
            <person name="Mori K."/>
            <person name="Fujita N."/>
            <person name="Imachi H."/>
            <person name="Takai K."/>
        </authorList>
    </citation>
    <scope>NUCLEOTIDE SEQUENCE [LARGE SCALE GENOMIC DNA]</scope>
    <source>
        <strain evidence="2">DSM 17711 / JCM 13418 / NBRC 101707 / SANAE</strain>
    </source>
</reference>
<protein>
    <recommendedName>
        <fullName evidence="3">Polysaccharide deacetylase</fullName>
    </recommendedName>
</protein>
<dbReference type="AlphaFoldDB" id="D1YWL7"/>
<dbReference type="InParanoid" id="D1YWL7"/>
<proteinExistence type="predicted"/>
<keyword evidence="2" id="KW-1185">Reference proteome</keyword>
<accession>D1YWL7</accession>
<dbReference type="RefSeq" id="WP_012899519.1">
    <property type="nucleotide sequence ID" value="NC_013665.1"/>
</dbReference>
<dbReference type="GeneID" id="8680805"/>
<evidence type="ECO:0000313" key="2">
    <source>
        <dbReference type="Proteomes" id="UP000001882"/>
    </source>
</evidence>
<dbReference type="EMBL" id="AP011532">
    <property type="protein sequence ID" value="BAI60839.1"/>
    <property type="molecule type" value="Genomic_DNA"/>
</dbReference>